<evidence type="ECO:0008006" key="4">
    <source>
        <dbReference type="Google" id="ProtNLM"/>
    </source>
</evidence>
<organism evidence="2 3">
    <name type="scientific">Dysosmobacter acutus</name>
    <dbReference type="NCBI Taxonomy" id="2841504"/>
    <lineage>
        <taxon>Bacteria</taxon>
        <taxon>Bacillati</taxon>
        <taxon>Bacillota</taxon>
        <taxon>Clostridia</taxon>
        <taxon>Eubacteriales</taxon>
        <taxon>Oscillospiraceae</taxon>
        <taxon>Dysosmobacter</taxon>
    </lineage>
</organism>
<feature type="compositionally biased region" description="Basic and acidic residues" evidence="1">
    <location>
        <begin position="91"/>
        <end position="104"/>
    </location>
</feature>
<name>A0ABS6F9Q9_9FIRM</name>
<reference evidence="2 3" key="1">
    <citation type="submission" date="2021-06" db="EMBL/GenBank/DDBJ databases">
        <authorList>
            <person name="Sun Q."/>
            <person name="Li D."/>
        </authorList>
    </citation>
    <scope>NUCLEOTIDE SEQUENCE [LARGE SCALE GENOMIC DNA]</scope>
    <source>
        <strain evidence="2 3">MSJ-2</strain>
    </source>
</reference>
<dbReference type="RefSeq" id="WP_216631858.1">
    <property type="nucleotide sequence ID" value="NZ_JAHLQN010000001.1"/>
</dbReference>
<protein>
    <recommendedName>
        <fullName evidence="4">S1 motif domain-containing protein</fullName>
    </recommendedName>
</protein>
<accession>A0ABS6F9Q9</accession>
<sequence>MARKKVTPEEEIVNAVGEETALGSVPAGSVLPDEAGADTGDVPAELPEGDLSAEETAEQSETLSAMESAEAKPLGLSTEEKTASQGESDTAEERVEEAELHEEMSEFPDAEENLISDLPTSVPQVSETDEADWGFGEPVPEEAAAEAAEDEYLAAGNSEMLDAPEEKSERTLFYELDFNELDRGLSEEERKEWNSIYASFRGRSAITGTIIGVDLYARYLPRSEARMLENRRELCAVVVPYRIPILIRESEMWELGEERPDFVLRNMVGASIDVIVTKVERTANRAQASRRQASRSQRRFFAAREDLHTAGSRITCRMLAVGPRRCLVDCYGYDLDMTQREIRYAAIPDLRTEFHPGSEIDCIVKEYHPRTGELIVSAKETEVNPFFGAEERHPVGSRRFAMISGKYGGGVFCNLPDGVTCMCNYSYQHEDADFMVGEHVMLMVQRYDHEKLQMYGKIMSKW</sequence>
<gene>
    <name evidence="2" type="ORF">KQI82_05445</name>
</gene>
<keyword evidence="3" id="KW-1185">Reference proteome</keyword>
<evidence type="ECO:0000256" key="1">
    <source>
        <dbReference type="SAM" id="MobiDB-lite"/>
    </source>
</evidence>
<proteinExistence type="predicted"/>
<dbReference type="Proteomes" id="UP000787672">
    <property type="component" value="Unassembled WGS sequence"/>
</dbReference>
<dbReference type="EMBL" id="JAHLQN010000001">
    <property type="protein sequence ID" value="MBU5626366.1"/>
    <property type="molecule type" value="Genomic_DNA"/>
</dbReference>
<feature type="region of interest" description="Disordered" evidence="1">
    <location>
        <begin position="1"/>
        <end position="106"/>
    </location>
</feature>
<comment type="caution">
    <text evidence="2">The sequence shown here is derived from an EMBL/GenBank/DDBJ whole genome shotgun (WGS) entry which is preliminary data.</text>
</comment>
<evidence type="ECO:0000313" key="3">
    <source>
        <dbReference type="Proteomes" id="UP000787672"/>
    </source>
</evidence>
<evidence type="ECO:0000313" key="2">
    <source>
        <dbReference type="EMBL" id="MBU5626366.1"/>
    </source>
</evidence>
<feature type="compositionally biased region" description="Acidic residues" evidence="1">
    <location>
        <begin position="47"/>
        <end position="58"/>
    </location>
</feature>